<sequence length="66" mass="7607">MRFFHGLPKPGLNVALERSKEAVNEENDLKQCLAEFERDLEWVERLDLTLGPVPEVSETQPTLQNK</sequence>
<dbReference type="Proteomes" id="UP001488838">
    <property type="component" value="Unassembled WGS sequence"/>
</dbReference>
<organism evidence="1 2">
    <name type="scientific">Myodes glareolus</name>
    <name type="common">Bank vole</name>
    <name type="synonym">Clethrionomys glareolus</name>
    <dbReference type="NCBI Taxonomy" id="447135"/>
    <lineage>
        <taxon>Eukaryota</taxon>
        <taxon>Metazoa</taxon>
        <taxon>Chordata</taxon>
        <taxon>Craniata</taxon>
        <taxon>Vertebrata</taxon>
        <taxon>Euteleostomi</taxon>
        <taxon>Mammalia</taxon>
        <taxon>Eutheria</taxon>
        <taxon>Euarchontoglires</taxon>
        <taxon>Glires</taxon>
        <taxon>Rodentia</taxon>
        <taxon>Myomorpha</taxon>
        <taxon>Muroidea</taxon>
        <taxon>Cricetidae</taxon>
        <taxon>Arvicolinae</taxon>
        <taxon>Myodes</taxon>
    </lineage>
</organism>
<comment type="caution">
    <text evidence="1">The sequence shown here is derived from an EMBL/GenBank/DDBJ whole genome shotgun (WGS) entry which is preliminary data.</text>
</comment>
<proteinExistence type="predicted"/>
<evidence type="ECO:0000313" key="1">
    <source>
        <dbReference type="EMBL" id="KAK7832797.1"/>
    </source>
</evidence>
<name>A0AAW0K1Q3_MYOGA</name>
<evidence type="ECO:0000313" key="2">
    <source>
        <dbReference type="Proteomes" id="UP001488838"/>
    </source>
</evidence>
<dbReference type="EMBL" id="JBBHLL010000009">
    <property type="protein sequence ID" value="KAK7832797.1"/>
    <property type="molecule type" value="Genomic_DNA"/>
</dbReference>
<keyword evidence="2" id="KW-1185">Reference proteome</keyword>
<reference evidence="1 2" key="1">
    <citation type="journal article" date="2023" name="bioRxiv">
        <title>Conserved and derived expression patterns and positive selection on dental genes reveal complex evolutionary context of ever-growing rodent molars.</title>
        <authorList>
            <person name="Calamari Z.T."/>
            <person name="Song A."/>
            <person name="Cohen E."/>
            <person name="Akter M."/>
            <person name="Roy R.D."/>
            <person name="Hallikas O."/>
            <person name="Christensen M.M."/>
            <person name="Li P."/>
            <person name="Marangoni P."/>
            <person name="Jernvall J."/>
            <person name="Klein O.D."/>
        </authorList>
    </citation>
    <scope>NUCLEOTIDE SEQUENCE [LARGE SCALE GENOMIC DNA]</scope>
    <source>
        <strain evidence="1">V071</strain>
    </source>
</reference>
<dbReference type="AlphaFoldDB" id="A0AAW0K1Q3"/>
<gene>
    <name evidence="1" type="ORF">U0070_026993</name>
</gene>
<accession>A0AAW0K1Q3</accession>
<protein>
    <submittedName>
        <fullName evidence="1">Uncharacterized protein</fullName>
    </submittedName>
</protein>